<comment type="caution">
    <text evidence="1">The sequence shown here is derived from an EMBL/GenBank/DDBJ whole genome shotgun (WGS) entry which is preliminary data.</text>
</comment>
<dbReference type="RefSeq" id="WP_166252791.1">
    <property type="nucleotide sequence ID" value="NZ_JAAMOW010000002.1"/>
</dbReference>
<evidence type="ECO:0000313" key="1">
    <source>
        <dbReference type="EMBL" id="NGY04136.1"/>
    </source>
</evidence>
<dbReference type="Gene3D" id="3.20.160.10">
    <property type="entry name" value="vpa0580 domain like"/>
    <property type="match status" value="1"/>
</dbReference>
<protein>
    <submittedName>
        <fullName evidence="1">HopJ type III effector protein</fullName>
    </submittedName>
</protein>
<dbReference type="Pfam" id="PF08888">
    <property type="entry name" value="HopJ"/>
    <property type="match status" value="1"/>
</dbReference>
<accession>A0A6M2BNF7</accession>
<organism evidence="1 2">
    <name type="scientific">Solimonas terrae</name>
    <dbReference type="NCBI Taxonomy" id="1396819"/>
    <lineage>
        <taxon>Bacteria</taxon>
        <taxon>Pseudomonadati</taxon>
        <taxon>Pseudomonadota</taxon>
        <taxon>Gammaproteobacteria</taxon>
        <taxon>Nevskiales</taxon>
        <taxon>Nevskiaceae</taxon>
        <taxon>Solimonas</taxon>
    </lineage>
</organism>
<name>A0A6M2BNF7_9GAMM</name>
<dbReference type="Proteomes" id="UP000472676">
    <property type="component" value="Unassembled WGS sequence"/>
</dbReference>
<evidence type="ECO:0000313" key="2">
    <source>
        <dbReference type="Proteomes" id="UP000472676"/>
    </source>
</evidence>
<dbReference type="EMBL" id="JAAMOW010000002">
    <property type="protein sequence ID" value="NGY04136.1"/>
    <property type="molecule type" value="Genomic_DNA"/>
</dbReference>
<dbReference type="InterPro" id="IPR014984">
    <property type="entry name" value="HopJ"/>
</dbReference>
<keyword evidence="2" id="KW-1185">Reference proteome</keyword>
<reference evidence="1 2" key="1">
    <citation type="journal article" date="2014" name="Int. J. Syst. Evol. Microbiol.">
        <title>Solimonas terrae sp. nov., isolated from soil.</title>
        <authorList>
            <person name="Kim S.J."/>
            <person name="Moon J.Y."/>
            <person name="Weon H.Y."/>
            <person name="Ahn J.H."/>
            <person name="Chen W.M."/>
            <person name="Kwon S.W."/>
        </authorList>
    </citation>
    <scope>NUCLEOTIDE SEQUENCE [LARGE SCALE GENOMIC DNA]</scope>
    <source>
        <strain evidence="1 2">KIS83-12</strain>
    </source>
</reference>
<gene>
    <name evidence="1" type="ORF">G7Y85_05110</name>
</gene>
<dbReference type="AlphaFoldDB" id="A0A6M2BNF7"/>
<sequence>MSVDAFLKRLRETPDEIEFADTIATIDGAYDYTPTAFRNGEVHNEAGQNAGSCKLLSFARLRGLSEAETLACFGRFYREDVLKNPDGSDHQNIRNFMRTGWGGVVFEGRALQSRPGLKKPQSK</sequence>
<dbReference type="InterPro" id="IPR038604">
    <property type="entry name" value="HopJ_sf"/>
</dbReference>
<proteinExistence type="predicted"/>